<reference evidence="3" key="1">
    <citation type="journal article" date="2013" name="Proc. Natl. Acad. Sci. U.S.A.">
        <title>Improving the coverage of the cyanobacterial phylum using diversity-driven genome sequencing.</title>
        <authorList>
            <person name="Shih P.M."/>
            <person name="Wu D."/>
            <person name="Latifi A."/>
            <person name="Axen S.D."/>
            <person name="Fewer D.P."/>
            <person name="Talla E."/>
            <person name="Calteau A."/>
            <person name="Cai F."/>
            <person name="Tandeau de Marsac N."/>
            <person name="Rippka R."/>
            <person name="Herdman M."/>
            <person name="Sivonen K."/>
            <person name="Coursin T."/>
            <person name="Laurent T."/>
            <person name="Goodwin L."/>
            <person name="Nolan M."/>
            <person name="Davenport K.W."/>
            <person name="Han C.S."/>
            <person name="Rubin E.M."/>
            <person name="Eisen J.A."/>
            <person name="Woyke T."/>
            <person name="Gugger M."/>
            <person name="Kerfeld C.A."/>
        </authorList>
    </citation>
    <scope>NUCLEOTIDE SEQUENCE [LARGE SCALE GENOMIC DNA]</scope>
    <source>
        <strain evidence="3">ATCC 29371 / PCC 7437</strain>
    </source>
</reference>
<organism evidence="2 3">
    <name type="scientific">Stanieria cyanosphaera (strain ATCC 29371 / PCC 7437)</name>
    <dbReference type="NCBI Taxonomy" id="111780"/>
    <lineage>
        <taxon>Bacteria</taxon>
        <taxon>Bacillati</taxon>
        <taxon>Cyanobacteriota</taxon>
        <taxon>Cyanophyceae</taxon>
        <taxon>Pleurocapsales</taxon>
        <taxon>Dermocarpellaceae</taxon>
        <taxon>Stanieria</taxon>
    </lineage>
</organism>
<accession>K9XUP3</accession>
<feature type="coiled-coil region" evidence="1">
    <location>
        <begin position="16"/>
        <end position="109"/>
    </location>
</feature>
<dbReference type="AlphaFoldDB" id="K9XUP3"/>
<dbReference type="eggNOG" id="COG0457">
    <property type="taxonomic scope" value="Bacteria"/>
</dbReference>
<dbReference type="EMBL" id="CP003653">
    <property type="protein sequence ID" value="AFZ36258.1"/>
    <property type="molecule type" value="Genomic_DNA"/>
</dbReference>
<dbReference type="HOGENOM" id="CLU_1123964_0_0_3"/>
<keyword evidence="1" id="KW-0175">Coiled coil</keyword>
<evidence type="ECO:0000256" key="1">
    <source>
        <dbReference type="SAM" id="Coils"/>
    </source>
</evidence>
<dbReference type="Proteomes" id="UP000010473">
    <property type="component" value="Chromosome"/>
</dbReference>
<proteinExistence type="predicted"/>
<sequence length="247" mass="28067">MSWRIKLSNWLSNGILDKYQRKIELAKTKLNQTESELESLKIQLQQSQLEQKQTLAQLQINQGFQIELAEKQIQLQQIKAQLHQCQSQLQQKQEQLENSQTQLQQTQTKLVNSQDWLQQIQTPIKILEVKRLPQKDFEALWGFGIGSPVPQSQAIAGSILFKGWVLGKKSPAKKVRITYQGQMLIETPVEQSRPTITEYYPDIPAAANSGFETPFSITAMGSEAELELQAVLEDASVIPISIISLKR</sequence>
<dbReference type="OrthoDB" id="581902at2"/>
<keyword evidence="3" id="KW-1185">Reference proteome</keyword>
<name>K9XUP3_STAC7</name>
<protein>
    <recommendedName>
        <fullName evidence="4">Chromosome segregation ATPase-like protein</fullName>
    </recommendedName>
</protein>
<dbReference type="RefSeq" id="WP_015193926.1">
    <property type="nucleotide sequence ID" value="NC_019748.1"/>
</dbReference>
<evidence type="ECO:0008006" key="4">
    <source>
        <dbReference type="Google" id="ProtNLM"/>
    </source>
</evidence>
<gene>
    <name evidence="2" type="ordered locus">Sta7437_2733</name>
</gene>
<evidence type="ECO:0000313" key="2">
    <source>
        <dbReference type="EMBL" id="AFZ36258.1"/>
    </source>
</evidence>
<evidence type="ECO:0000313" key="3">
    <source>
        <dbReference type="Proteomes" id="UP000010473"/>
    </source>
</evidence>
<dbReference type="KEGG" id="scs:Sta7437_2733"/>